<gene>
    <name evidence="2" type="ORF">H5410_013296</name>
</gene>
<sequence>MEQENEEKIMELLFNEVIEGKSVFEFDVRELKDMIKIIALKKTKVAERMKQLQEENQPIKGNHNNIAEKNDEHPKN</sequence>
<reference evidence="2 3" key="1">
    <citation type="submission" date="2020-09" db="EMBL/GenBank/DDBJ databases">
        <title>De no assembly of potato wild relative species, Solanum commersonii.</title>
        <authorList>
            <person name="Cho K."/>
        </authorList>
    </citation>
    <scope>NUCLEOTIDE SEQUENCE [LARGE SCALE GENOMIC DNA]</scope>
    <source>
        <strain evidence="2">LZ3.2</strain>
        <tissue evidence="2">Leaf</tissue>
    </source>
</reference>
<evidence type="ECO:0000256" key="1">
    <source>
        <dbReference type="SAM" id="MobiDB-lite"/>
    </source>
</evidence>
<keyword evidence="3" id="KW-1185">Reference proteome</keyword>
<accession>A0A9J6AU61</accession>
<dbReference type="EMBL" id="JACXVP010000002">
    <property type="protein sequence ID" value="KAG5628078.1"/>
    <property type="molecule type" value="Genomic_DNA"/>
</dbReference>
<feature type="region of interest" description="Disordered" evidence="1">
    <location>
        <begin position="52"/>
        <end position="76"/>
    </location>
</feature>
<feature type="compositionally biased region" description="Basic and acidic residues" evidence="1">
    <location>
        <begin position="66"/>
        <end position="76"/>
    </location>
</feature>
<comment type="caution">
    <text evidence="2">The sequence shown here is derived from an EMBL/GenBank/DDBJ whole genome shotgun (WGS) entry which is preliminary data.</text>
</comment>
<dbReference type="Proteomes" id="UP000824120">
    <property type="component" value="Chromosome 2"/>
</dbReference>
<protein>
    <submittedName>
        <fullName evidence="2">Uncharacterized protein</fullName>
    </submittedName>
</protein>
<organism evidence="2 3">
    <name type="scientific">Solanum commersonii</name>
    <name type="common">Commerson's wild potato</name>
    <name type="synonym">Commerson's nightshade</name>
    <dbReference type="NCBI Taxonomy" id="4109"/>
    <lineage>
        <taxon>Eukaryota</taxon>
        <taxon>Viridiplantae</taxon>
        <taxon>Streptophyta</taxon>
        <taxon>Embryophyta</taxon>
        <taxon>Tracheophyta</taxon>
        <taxon>Spermatophyta</taxon>
        <taxon>Magnoliopsida</taxon>
        <taxon>eudicotyledons</taxon>
        <taxon>Gunneridae</taxon>
        <taxon>Pentapetalae</taxon>
        <taxon>asterids</taxon>
        <taxon>lamiids</taxon>
        <taxon>Solanales</taxon>
        <taxon>Solanaceae</taxon>
        <taxon>Solanoideae</taxon>
        <taxon>Solaneae</taxon>
        <taxon>Solanum</taxon>
    </lineage>
</organism>
<dbReference type="AlphaFoldDB" id="A0A9J6AU61"/>
<dbReference type="OrthoDB" id="1272120at2759"/>
<evidence type="ECO:0000313" key="2">
    <source>
        <dbReference type="EMBL" id="KAG5628078.1"/>
    </source>
</evidence>
<name>A0A9J6AU61_SOLCO</name>
<proteinExistence type="predicted"/>
<evidence type="ECO:0000313" key="3">
    <source>
        <dbReference type="Proteomes" id="UP000824120"/>
    </source>
</evidence>